<dbReference type="InterPro" id="IPR000209">
    <property type="entry name" value="Peptidase_S8/S53_dom"/>
</dbReference>
<dbReference type="SUPFAM" id="SSF52743">
    <property type="entry name" value="Subtilisin-like"/>
    <property type="match status" value="1"/>
</dbReference>
<dbReference type="PANTHER" id="PTHR43806">
    <property type="entry name" value="PEPTIDASE S8"/>
    <property type="match status" value="1"/>
</dbReference>
<keyword evidence="7" id="KW-0732">Signal</keyword>
<accession>A0ABV6M5E2</accession>
<dbReference type="InterPro" id="IPR015500">
    <property type="entry name" value="Peptidase_S8_subtilisin-rel"/>
</dbReference>
<dbReference type="InterPro" id="IPR036852">
    <property type="entry name" value="Peptidase_S8/S53_dom_sf"/>
</dbReference>
<keyword evidence="6" id="KW-0472">Membrane</keyword>
<proteinExistence type="inferred from homology"/>
<feature type="active site" description="Charge relay system" evidence="5">
    <location>
        <position position="110"/>
    </location>
</feature>
<dbReference type="RefSeq" id="WP_377252985.1">
    <property type="nucleotide sequence ID" value="NZ_JBHLUH010000039.1"/>
</dbReference>
<feature type="domain" description="Peptidase S8/S53" evidence="8">
    <location>
        <begin position="62"/>
        <end position="311"/>
    </location>
</feature>
<feature type="active site" description="Charge relay system" evidence="5">
    <location>
        <position position="263"/>
    </location>
</feature>
<dbReference type="PROSITE" id="PS00136">
    <property type="entry name" value="SUBTILASE_ASP"/>
    <property type="match status" value="1"/>
</dbReference>
<dbReference type="InterPro" id="IPR050131">
    <property type="entry name" value="Peptidase_S8_subtilisin-like"/>
</dbReference>
<dbReference type="PANTHER" id="PTHR43806:SF11">
    <property type="entry name" value="CEREVISIN-RELATED"/>
    <property type="match status" value="1"/>
</dbReference>
<evidence type="ECO:0000313" key="9">
    <source>
        <dbReference type="EMBL" id="MFC0529912.1"/>
    </source>
</evidence>
<sequence>MTLRERSTRGFGAVSAGAVLAVLAVPVLPAPAYAAPVPKPNPRQWYLTDWQMERAVWPVSQGEGVKVAIVDTGVDDGHNLPEMRDGVVLPGVDISEHQEGSDGRYDFNGHGTQMGLLVAARGTGGGAVGVAPRSTILPVKISTGVDTRNGIRWAADNGAKVINLSIAHIRIGERCSPEMQDALNYAIERDVVIVAGSGNDGNGDNNTEEPSSCPGVVAVGAVDRSGRPWEKTQRKPYVAVAAPGASLPMRNYYGEWVESNGTSNSAALVAGLVALVRARFPDASAREVVQRVIATARDTGPSGPDETTGYGVIDPARALTEEVPADAPNPVFAAYDALREERESAERRDALLGRLPWIGGGLCLALCVGAVALLIVWSVRRDRRARLAAGGWGRP</sequence>
<feature type="chain" id="PRO_5046988054" evidence="7">
    <location>
        <begin position="35"/>
        <end position="395"/>
    </location>
</feature>
<evidence type="ECO:0000256" key="3">
    <source>
        <dbReference type="ARBA" id="ARBA00022801"/>
    </source>
</evidence>
<evidence type="ECO:0000256" key="4">
    <source>
        <dbReference type="ARBA" id="ARBA00022825"/>
    </source>
</evidence>
<dbReference type="Gene3D" id="3.40.50.200">
    <property type="entry name" value="Peptidase S8/S53 domain"/>
    <property type="match status" value="1"/>
</dbReference>
<feature type="signal peptide" evidence="7">
    <location>
        <begin position="1"/>
        <end position="34"/>
    </location>
</feature>
<evidence type="ECO:0000256" key="6">
    <source>
        <dbReference type="SAM" id="Phobius"/>
    </source>
</evidence>
<organism evidence="9 10">
    <name type="scientific">Phytohabitans kaempferiae</name>
    <dbReference type="NCBI Taxonomy" id="1620943"/>
    <lineage>
        <taxon>Bacteria</taxon>
        <taxon>Bacillati</taxon>
        <taxon>Actinomycetota</taxon>
        <taxon>Actinomycetes</taxon>
        <taxon>Micromonosporales</taxon>
        <taxon>Micromonosporaceae</taxon>
    </lineage>
</organism>
<gene>
    <name evidence="9" type="ORF">ACFFIA_19815</name>
</gene>
<evidence type="ECO:0000259" key="8">
    <source>
        <dbReference type="Pfam" id="PF00082"/>
    </source>
</evidence>
<comment type="caution">
    <text evidence="9">The sequence shown here is derived from an EMBL/GenBank/DDBJ whole genome shotgun (WGS) entry which is preliminary data.</text>
</comment>
<keyword evidence="2 5" id="KW-0645">Protease</keyword>
<name>A0ABV6M5E2_9ACTN</name>
<dbReference type="PRINTS" id="PR00723">
    <property type="entry name" value="SUBTILISIN"/>
</dbReference>
<keyword evidence="6" id="KW-1133">Transmembrane helix</keyword>
<dbReference type="Proteomes" id="UP001589867">
    <property type="component" value="Unassembled WGS sequence"/>
</dbReference>
<evidence type="ECO:0000256" key="2">
    <source>
        <dbReference type="ARBA" id="ARBA00022670"/>
    </source>
</evidence>
<keyword evidence="10" id="KW-1185">Reference proteome</keyword>
<evidence type="ECO:0000313" key="10">
    <source>
        <dbReference type="Proteomes" id="UP001589867"/>
    </source>
</evidence>
<feature type="transmembrane region" description="Helical" evidence="6">
    <location>
        <begin position="357"/>
        <end position="377"/>
    </location>
</feature>
<evidence type="ECO:0000256" key="5">
    <source>
        <dbReference type="PROSITE-ProRule" id="PRU01240"/>
    </source>
</evidence>
<feature type="active site" description="Charge relay system" evidence="5">
    <location>
        <position position="71"/>
    </location>
</feature>
<dbReference type="PROSITE" id="PS51892">
    <property type="entry name" value="SUBTILASE"/>
    <property type="match status" value="1"/>
</dbReference>
<dbReference type="EMBL" id="JBHLUH010000039">
    <property type="protein sequence ID" value="MFC0529912.1"/>
    <property type="molecule type" value="Genomic_DNA"/>
</dbReference>
<protein>
    <submittedName>
        <fullName evidence="9">S8 family serine peptidase</fullName>
    </submittedName>
</protein>
<reference evidence="9 10" key="1">
    <citation type="submission" date="2024-09" db="EMBL/GenBank/DDBJ databases">
        <authorList>
            <person name="Sun Q."/>
            <person name="Mori K."/>
        </authorList>
    </citation>
    <scope>NUCLEOTIDE SEQUENCE [LARGE SCALE GENOMIC DNA]</scope>
    <source>
        <strain evidence="9 10">TBRC 3947</strain>
    </source>
</reference>
<evidence type="ECO:0000256" key="1">
    <source>
        <dbReference type="ARBA" id="ARBA00011073"/>
    </source>
</evidence>
<keyword evidence="6" id="KW-0812">Transmembrane</keyword>
<keyword evidence="3 5" id="KW-0378">Hydrolase</keyword>
<keyword evidence="4 5" id="KW-0720">Serine protease</keyword>
<dbReference type="InterPro" id="IPR023827">
    <property type="entry name" value="Peptidase_S8_Asp-AS"/>
</dbReference>
<comment type="similarity">
    <text evidence="1 5">Belongs to the peptidase S8 family.</text>
</comment>
<evidence type="ECO:0000256" key="7">
    <source>
        <dbReference type="SAM" id="SignalP"/>
    </source>
</evidence>
<dbReference type="Pfam" id="PF00082">
    <property type="entry name" value="Peptidase_S8"/>
    <property type="match status" value="1"/>
</dbReference>